<evidence type="ECO:0000256" key="1">
    <source>
        <dbReference type="ARBA" id="ARBA00022679"/>
    </source>
</evidence>
<organism evidence="3 4">
    <name type="scientific">Variibacter gotjawalensis</name>
    <dbReference type="NCBI Taxonomy" id="1333996"/>
    <lineage>
        <taxon>Bacteria</taxon>
        <taxon>Pseudomonadati</taxon>
        <taxon>Pseudomonadota</taxon>
        <taxon>Alphaproteobacteria</taxon>
        <taxon>Hyphomicrobiales</taxon>
        <taxon>Nitrobacteraceae</taxon>
        <taxon>Variibacter</taxon>
    </lineage>
</organism>
<name>A0A0S3PRG3_9BRAD</name>
<dbReference type="PANTHER" id="PTHR13947:SF37">
    <property type="entry name" value="LD18367P"/>
    <property type="match status" value="1"/>
</dbReference>
<dbReference type="RefSeq" id="WP_157746692.1">
    <property type="nucleotide sequence ID" value="NZ_AP014946.1"/>
</dbReference>
<dbReference type="InterPro" id="IPR016181">
    <property type="entry name" value="Acyl_CoA_acyltransferase"/>
</dbReference>
<dbReference type="Proteomes" id="UP000236884">
    <property type="component" value="Chromosome"/>
</dbReference>
<accession>A0A0S3PRG3</accession>
<evidence type="ECO:0000313" key="4">
    <source>
        <dbReference type="Proteomes" id="UP000236884"/>
    </source>
</evidence>
<dbReference type="AlphaFoldDB" id="A0A0S3PRG3"/>
<keyword evidence="4" id="KW-1185">Reference proteome</keyword>
<protein>
    <submittedName>
        <fullName evidence="3">N-acetylglutamate synthase</fullName>
    </submittedName>
</protein>
<dbReference type="PANTHER" id="PTHR13947">
    <property type="entry name" value="GNAT FAMILY N-ACETYLTRANSFERASE"/>
    <property type="match status" value="1"/>
</dbReference>
<dbReference type="PROSITE" id="PS51186">
    <property type="entry name" value="GNAT"/>
    <property type="match status" value="1"/>
</dbReference>
<gene>
    <name evidence="3" type="ORF">GJW-30_1_01015</name>
</gene>
<feature type="domain" description="N-acetyltransferase" evidence="2">
    <location>
        <begin position="3"/>
        <end position="159"/>
    </location>
</feature>
<dbReference type="InterPro" id="IPR000182">
    <property type="entry name" value="GNAT_dom"/>
</dbReference>
<dbReference type="CDD" id="cd04301">
    <property type="entry name" value="NAT_SF"/>
    <property type="match status" value="1"/>
</dbReference>
<reference evidence="3 4" key="1">
    <citation type="submission" date="2015-08" db="EMBL/GenBank/DDBJ databases">
        <title>Investigation of the bacterial diversity of lava forest soil.</title>
        <authorList>
            <person name="Lee J.S."/>
        </authorList>
    </citation>
    <scope>NUCLEOTIDE SEQUENCE [LARGE SCALE GENOMIC DNA]</scope>
    <source>
        <strain evidence="3 4">GJW-30</strain>
    </source>
</reference>
<dbReference type="GO" id="GO:0008080">
    <property type="term" value="F:N-acetyltransferase activity"/>
    <property type="evidence" value="ECO:0007669"/>
    <property type="project" value="InterPro"/>
</dbReference>
<dbReference type="SUPFAM" id="SSF55729">
    <property type="entry name" value="Acyl-CoA N-acyltransferases (Nat)"/>
    <property type="match status" value="1"/>
</dbReference>
<dbReference type="Pfam" id="PF00583">
    <property type="entry name" value="Acetyltransf_1"/>
    <property type="match status" value="1"/>
</dbReference>
<sequence>MTLTLRDYAAGDAATIDRLAVAAFDQYSGEFNDWKTMKARLGATSKLAGVSQFIIAEQDGTAVGMVGYLPPFAPKLEHFRAEWPLVRTLSVDPAARGHGVGHTLMEECVARAKRDKAKELALHTSPIMKVALAMYERMGFRRYSDAPPIFGVPYGIYLKPLT</sequence>
<dbReference type="EMBL" id="AP014946">
    <property type="protein sequence ID" value="BAT58489.1"/>
    <property type="molecule type" value="Genomic_DNA"/>
</dbReference>
<evidence type="ECO:0000313" key="3">
    <source>
        <dbReference type="EMBL" id="BAT58489.1"/>
    </source>
</evidence>
<keyword evidence="1" id="KW-0808">Transferase</keyword>
<proteinExistence type="predicted"/>
<dbReference type="KEGG" id="vgo:GJW-30_1_01015"/>
<dbReference type="Gene3D" id="3.40.630.30">
    <property type="match status" value="1"/>
</dbReference>
<evidence type="ECO:0000259" key="2">
    <source>
        <dbReference type="PROSITE" id="PS51186"/>
    </source>
</evidence>
<dbReference type="InterPro" id="IPR050769">
    <property type="entry name" value="NAT_camello-type"/>
</dbReference>